<name>A0A4Y7NMP2_9CRUS</name>
<dbReference type="PANTHER" id="PTHR13281:SF0">
    <property type="entry name" value="TRANSMEMBRANE PROTEIN 70, MITOCHONDRIAL"/>
    <property type="match status" value="1"/>
</dbReference>
<keyword evidence="2" id="KW-0812">Transmembrane</keyword>
<reference evidence="3" key="1">
    <citation type="submission" date="2018-08" db="EMBL/GenBank/DDBJ databases">
        <authorList>
            <person name="Cornetti L."/>
        </authorList>
    </citation>
    <scope>NUCLEOTIDE SEQUENCE</scope>
    <source>
        <strain evidence="3">BE-ASS</strain>
    </source>
</reference>
<dbReference type="InterPro" id="IPR045325">
    <property type="entry name" value="TMEM70/TMEM186/TMEM223"/>
</dbReference>
<evidence type="ECO:0000256" key="1">
    <source>
        <dbReference type="ARBA" id="ARBA00005280"/>
    </source>
</evidence>
<evidence type="ECO:0000313" key="3">
    <source>
        <dbReference type="EMBL" id="SVE93857.1"/>
    </source>
</evidence>
<dbReference type="GO" id="GO:0033615">
    <property type="term" value="P:mitochondrial proton-transporting ATP synthase complex assembly"/>
    <property type="evidence" value="ECO:0007669"/>
    <property type="project" value="TreeGrafter"/>
</dbReference>
<keyword evidence="2" id="KW-1133">Transmembrane helix</keyword>
<dbReference type="Pfam" id="PF06979">
    <property type="entry name" value="TMEM70"/>
    <property type="match status" value="1"/>
</dbReference>
<accession>A0A4Y7NMP2</accession>
<dbReference type="AlphaFoldDB" id="A0A4Y7NMP2"/>
<dbReference type="EMBL" id="LR024238">
    <property type="protein sequence ID" value="SVE93857.1"/>
    <property type="molecule type" value="mRNA"/>
</dbReference>
<feature type="transmembrane region" description="Helical" evidence="2">
    <location>
        <begin position="83"/>
        <end position="106"/>
    </location>
</feature>
<dbReference type="GO" id="GO:0031966">
    <property type="term" value="C:mitochondrial membrane"/>
    <property type="evidence" value="ECO:0007669"/>
    <property type="project" value="TreeGrafter"/>
</dbReference>
<sequence>MYLLVGTTVAWLSVSSHKFSSQQDVLSSENHDAPKVPHEIYKGTLSSQVKAVKTFSFGTSMLGIGMQPLLYEQVASGENSMPIVIALYSVVGIFTFVTPFLIHFVAKSYVTDITYDPSSTEYTASVYRFFPTKRKITFKLEDVSIPDVPGAFTSFYIKKVPVMCSPADFIYPEHYIKFMGFDKPIDLHLKDPNEKKKDESSSQRSN</sequence>
<evidence type="ECO:0000256" key="2">
    <source>
        <dbReference type="SAM" id="Phobius"/>
    </source>
</evidence>
<keyword evidence="2" id="KW-0472">Membrane</keyword>
<comment type="similarity">
    <text evidence="1">Belongs to the TMEM70 family.</text>
</comment>
<organism evidence="3">
    <name type="scientific">Scapholeberis mucronata</name>
    <dbReference type="NCBI Taxonomy" id="202097"/>
    <lineage>
        <taxon>Eukaryota</taxon>
        <taxon>Metazoa</taxon>
        <taxon>Ecdysozoa</taxon>
        <taxon>Arthropoda</taxon>
        <taxon>Crustacea</taxon>
        <taxon>Branchiopoda</taxon>
        <taxon>Diplostraca</taxon>
        <taxon>Cladocera</taxon>
        <taxon>Anomopoda</taxon>
        <taxon>Daphniidae</taxon>
        <taxon>Scapholeberis</taxon>
    </lineage>
</organism>
<gene>
    <name evidence="3" type="primary">EOG090X0CKL</name>
</gene>
<dbReference type="InterPro" id="IPR009724">
    <property type="entry name" value="TMEM70"/>
</dbReference>
<protein>
    <submittedName>
        <fullName evidence="3">EOG090X0CKL</fullName>
    </submittedName>
</protein>
<dbReference type="PANTHER" id="PTHR13281">
    <property type="entry name" value="TRANSMEMBRANE PROTEIN 70, MITOCHONDRIAL"/>
    <property type="match status" value="1"/>
</dbReference>
<proteinExistence type="evidence at transcript level"/>